<dbReference type="Proteomes" id="UP000824176">
    <property type="component" value="Unassembled WGS sequence"/>
</dbReference>
<accession>A0A9D2GSS9</accession>
<feature type="domain" description="AAA+ ATPase" evidence="1">
    <location>
        <begin position="5"/>
        <end position="120"/>
    </location>
</feature>
<gene>
    <name evidence="2" type="ORF">H9804_05300</name>
</gene>
<dbReference type="EMBL" id="DXAQ01000085">
    <property type="protein sequence ID" value="HIZ89338.1"/>
    <property type="molecule type" value="Genomic_DNA"/>
</dbReference>
<dbReference type="InterPro" id="IPR027417">
    <property type="entry name" value="P-loop_NTPase"/>
</dbReference>
<dbReference type="GO" id="GO:0016887">
    <property type="term" value="F:ATP hydrolysis activity"/>
    <property type="evidence" value="ECO:0007669"/>
    <property type="project" value="InterPro"/>
</dbReference>
<dbReference type="SMART" id="SM00382">
    <property type="entry name" value="AAA"/>
    <property type="match status" value="1"/>
</dbReference>
<protein>
    <submittedName>
        <fullName evidence="2">AAA family ATPase</fullName>
    </submittedName>
</protein>
<dbReference type="InterPro" id="IPR003959">
    <property type="entry name" value="ATPase_AAA_core"/>
</dbReference>
<dbReference type="Gene3D" id="3.40.50.300">
    <property type="entry name" value="P-loop containing nucleotide triphosphate hydrolases"/>
    <property type="match status" value="2"/>
</dbReference>
<evidence type="ECO:0000313" key="3">
    <source>
        <dbReference type="Proteomes" id="UP000824176"/>
    </source>
</evidence>
<sequence>MKNIDDAKILLYGASGTGKTSFAKSLAESCGKTPYLLDDNDNLWLAANSLSEDEVLIIDESDNLFNEGIFDFMRDAKKSDVNKKLDSIHNRCIFLSNTIKHVDKSVLRRFNYIIEFKELSVSENEQIWRSNLDDIDKILNDEEIKEYAQKYPLPIGIVSLALNTALKACKKTKKRKALFEEILKSHNKVRNGKSRKMKPK</sequence>
<dbReference type="SUPFAM" id="SSF52540">
    <property type="entry name" value="P-loop containing nucleoside triphosphate hydrolases"/>
    <property type="match status" value="1"/>
</dbReference>
<evidence type="ECO:0000313" key="2">
    <source>
        <dbReference type="EMBL" id="HIZ89338.1"/>
    </source>
</evidence>
<proteinExistence type="predicted"/>
<dbReference type="GO" id="GO:0005524">
    <property type="term" value="F:ATP binding"/>
    <property type="evidence" value="ECO:0007669"/>
    <property type="project" value="InterPro"/>
</dbReference>
<dbReference type="AlphaFoldDB" id="A0A9D2GSS9"/>
<feature type="non-terminal residue" evidence="2">
    <location>
        <position position="200"/>
    </location>
</feature>
<comment type="caution">
    <text evidence="2">The sequence shown here is derived from an EMBL/GenBank/DDBJ whole genome shotgun (WGS) entry which is preliminary data.</text>
</comment>
<name>A0A9D2GSS9_9BACT</name>
<reference evidence="2" key="2">
    <citation type="submission" date="2021-04" db="EMBL/GenBank/DDBJ databases">
        <authorList>
            <person name="Gilroy R."/>
        </authorList>
    </citation>
    <scope>NUCLEOTIDE SEQUENCE</scope>
    <source>
        <strain evidence="2">ChiW4-1371</strain>
    </source>
</reference>
<organism evidence="2 3">
    <name type="scientific">Candidatus Mucispirillum faecigallinarum</name>
    <dbReference type="NCBI Taxonomy" id="2838699"/>
    <lineage>
        <taxon>Bacteria</taxon>
        <taxon>Pseudomonadati</taxon>
        <taxon>Deferribacterota</taxon>
        <taxon>Deferribacteres</taxon>
        <taxon>Deferribacterales</taxon>
        <taxon>Mucispirillaceae</taxon>
        <taxon>Mucispirillum</taxon>
    </lineage>
</organism>
<dbReference type="Gene3D" id="1.10.8.60">
    <property type="match status" value="1"/>
</dbReference>
<evidence type="ECO:0000259" key="1">
    <source>
        <dbReference type="SMART" id="SM00382"/>
    </source>
</evidence>
<reference evidence="2" key="1">
    <citation type="journal article" date="2021" name="PeerJ">
        <title>Extensive microbial diversity within the chicken gut microbiome revealed by metagenomics and culture.</title>
        <authorList>
            <person name="Gilroy R."/>
            <person name="Ravi A."/>
            <person name="Getino M."/>
            <person name="Pursley I."/>
            <person name="Horton D.L."/>
            <person name="Alikhan N.F."/>
            <person name="Baker D."/>
            <person name="Gharbi K."/>
            <person name="Hall N."/>
            <person name="Watson M."/>
            <person name="Adriaenssens E.M."/>
            <person name="Foster-Nyarko E."/>
            <person name="Jarju S."/>
            <person name="Secka A."/>
            <person name="Antonio M."/>
            <person name="Oren A."/>
            <person name="Chaudhuri R.R."/>
            <person name="La Ragione R."/>
            <person name="Hildebrand F."/>
            <person name="Pallen M.J."/>
        </authorList>
    </citation>
    <scope>NUCLEOTIDE SEQUENCE</scope>
    <source>
        <strain evidence="2">ChiW4-1371</strain>
    </source>
</reference>
<dbReference type="Pfam" id="PF00004">
    <property type="entry name" value="AAA"/>
    <property type="match status" value="1"/>
</dbReference>
<dbReference type="InterPro" id="IPR003593">
    <property type="entry name" value="AAA+_ATPase"/>
</dbReference>